<organism evidence="2 3">
    <name type="scientific">Rhizopogon vinicolor AM-OR11-026</name>
    <dbReference type="NCBI Taxonomy" id="1314800"/>
    <lineage>
        <taxon>Eukaryota</taxon>
        <taxon>Fungi</taxon>
        <taxon>Dikarya</taxon>
        <taxon>Basidiomycota</taxon>
        <taxon>Agaricomycotina</taxon>
        <taxon>Agaricomycetes</taxon>
        <taxon>Agaricomycetidae</taxon>
        <taxon>Boletales</taxon>
        <taxon>Suillineae</taxon>
        <taxon>Rhizopogonaceae</taxon>
        <taxon>Rhizopogon</taxon>
    </lineage>
</organism>
<dbReference type="OrthoDB" id="201656at2759"/>
<dbReference type="AlphaFoldDB" id="A0A1B7N328"/>
<proteinExistence type="predicted"/>
<reference evidence="2 3" key="1">
    <citation type="submission" date="2016-06" db="EMBL/GenBank/DDBJ databases">
        <title>Comparative genomics of the ectomycorrhizal sister species Rhizopogon vinicolor and Rhizopogon vesiculosus (Basidiomycota: Boletales) reveals a divergence of the mating type B locus.</title>
        <authorList>
            <consortium name="DOE Joint Genome Institute"/>
            <person name="Mujic A.B."/>
            <person name="Kuo A."/>
            <person name="Tritt A."/>
            <person name="Lipzen A."/>
            <person name="Chen C."/>
            <person name="Johnson J."/>
            <person name="Sharma A."/>
            <person name="Barry K."/>
            <person name="Grigoriev I.V."/>
            <person name="Spatafora J.W."/>
        </authorList>
    </citation>
    <scope>NUCLEOTIDE SEQUENCE [LARGE SCALE GENOMIC DNA]</scope>
    <source>
        <strain evidence="2 3">AM-OR11-026</strain>
    </source>
</reference>
<name>A0A1B7N328_9AGAM</name>
<evidence type="ECO:0000256" key="1">
    <source>
        <dbReference type="SAM" id="MobiDB-lite"/>
    </source>
</evidence>
<sequence length="51" mass="5578">MHDTARSSIEGQFTTLVGDTPDRVVSTASDHFRTGVRPLRPKKPRGSTITP</sequence>
<dbReference type="Proteomes" id="UP000092154">
    <property type="component" value="Unassembled WGS sequence"/>
</dbReference>
<dbReference type="EMBL" id="KV448257">
    <property type="protein sequence ID" value="OAX39232.1"/>
    <property type="molecule type" value="Genomic_DNA"/>
</dbReference>
<feature type="region of interest" description="Disordered" evidence="1">
    <location>
        <begin position="1"/>
        <end position="51"/>
    </location>
</feature>
<dbReference type="InParanoid" id="A0A1B7N328"/>
<protein>
    <submittedName>
        <fullName evidence="2">Uncharacterized protein</fullName>
    </submittedName>
</protein>
<evidence type="ECO:0000313" key="3">
    <source>
        <dbReference type="Proteomes" id="UP000092154"/>
    </source>
</evidence>
<keyword evidence="3" id="KW-1185">Reference proteome</keyword>
<evidence type="ECO:0000313" key="2">
    <source>
        <dbReference type="EMBL" id="OAX39232.1"/>
    </source>
</evidence>
<gene>
    <name evidence="2" type="ORF">K503DRAFT_100401</name>
</gene>
<feature type="compositionally biased region" description="Polar residues" evidence="1">
    <location>
        <begin position="1"/>
        <end position="17"/>
    </location>
</feature>
<accession>A0A1B7N328</accession>